<name>A0A6N8HD64_9FLAO</name>
<protein>
    <recommendedName>
        <fullName evidence="3">Lipocalin-like domain-containing protein</fullName>
    </recommendedName>
</protein>
<proteinExistence type="predicted"/>
<sequence length="145" mass="15187">MLACTLITVLLSCSSDDDNSPVNTDTSQIVSAAQSGTWSITSFVDSGNDETNHFTDYAFTFGSNGVLTAVNGDTTVTGTWSVTTDDSNDDNPSGDVDFNITFASPADFVDLTDDWDVVTVTSTTISLIDVSGGNGGTDTLVFQKN</sequence>
<evidence type="ECO:0000313" key="2">
    <source>
        <dbReference type="Proteomes" id="UP000433945"/>
    </source>
</evidence>
<evidence type="ECO:0000313" key="1">
    <source>
        <dbReference type="EMBL" id="MUV03565.1"/>
    </source>
</evidence>
<evidence type="ECO:0008006" key="3">
    <source>
        <dbReference type="Google" id="ProtNLM"/>
    </source>
</evidence>
<keyword evidence="2" id="KW-1185">Reference proteome</keyword>
<dbReference type="OrthoDB" id="826659at2"/>
<gene>
    <name evidence="1" type="ORF">GN157_07565</name>
</gene>
<organism evidence="1 2">
    <name type="scientific">Flavobacterium rakeshii</name>
    <dbReference type="NCBI Taxonomy" id="1038845"/>
    <lineage>
        <taxon>Bacteria</taxon>
        <taxon>Pseudomonadati</taxon>
        <taxon>Bacteroidota</taxon>
        <taxon>Flavobacteriia</taxon>
        <taxon>Flavobacteriales</taxon>
        <taxon>Flavobacteriaceae</taxon>
        <taxon>Flavobacterium</taxon>
    </lineage>
</organism>
<dbReference type="EMBL" id="WOWP01000024">
    <property type="protein sequence ID" value="MUV03565.1"/>
    <property type="molecule type" value="Genomic_DNA"/>
</dbReference>
<dbReference type="Proteomes" id="UP000433945">
    <property type="component" value="Unassembled WGS sequence"/>
</dbReference>
<reference evidence="1 2" key="1">
    <citation type="submission" date="2019-12" db="EMBL/GenBank/DDBJ databases">
        <authorList>
            <person name="Sun J.-Q."/>
        </authorList>
    </citation>
    <scope>NUCLEOTIDE SEQUENCE [LARGE SCALE GENOMIC DNA]</scope>
    <source>
        <strain evidence="1 2">JCM 17928</strain>
    </source>
</reference>
<accession>A0A6N8HD64</accession>
<dbReference type="AlphaFoldDB" id="A0A6N8HD64"/>
<comment type="caution">
    <text evidence="1">The sequence shown here is derived from an EMBL/GenBank/DDBJ whole genome shotgun (WGS) entry which is preliminary data.</text>
</comment>